<dbReference type="PROSITE" id="PS50850">
    <property type="entry name" value="MFS"/>
    <property type="match status" value="1"/>
</dbReference>
<evidence type="ECO:0000256" key="2">
    <source>
        <dbReference type="ARBA" id="ARBA00008537"/>
    </source>
</evidence>
<dbReference type="InterPro" id="IPR036259">
    <property type="entry name" value="MFS_trans_sf"/>
</dbReference>
<comment type="similarity">
    <text evidence="2">Belongs to the major facilitator superfamily. EmrB family.</text>
</comment>
<dbReference type="Gene3D" id="1.20.1720.10">
    <property type="entry name" value="Multidrug resistance protein D"/>
    <property type="match status" value="1"/>
</dbReference>
<feature type="transmembrane region" description="Helical" evidence="8">
    <location>
        <begin position="426"/>
        <end position="447"/>
    </location>
</feature>
<dbReference type="NCBIfam" id="TIGR00711">
    <property type="entry name" value="efflux_EmrB"/>
    <property type="match status" value="1"/>
</dbReference>
<evidence type="ECO:0000256" key="5">
    <source>
        <dbReference type="ARBA" id="ARBA00022692"/>
    </source>
</evidence>
<evidence type="ECO:0000256" key="8">
    <source>
        <dbReference type="SAM" id="Phobius"/>
    </source>
</evidence>
<feature type="transmembrane region" description="Helical" evidence="8">
    <location>
        <begin position="140"/>
        <end position="162"/>
    </location>
</feature>
<accession>A0A3P5X6F4</accession>
<dbReference type="Proteomes" id="UP000280861">
    <property type="component" value="Unassembled WGS sequence"/>
</dbReference>
<keyword evidence="11" id="KW-1185">Reference proteome</keyword>
<dbReference type="InterPro" id="IPR020846">
    <property type="entry name" value="MFS_dom"/>
</dbReference>
<evidence type="ECO:0000256" key="6">
    <source>
        <dbReference type="ARBA" id="ARBA00022989"/>
    </source>
</evidence>
<dbReference type="PRINTS" id="PR01036">
    <property type="entry name" value="TCRTETB"/>
</dbReference>
<sequence length="546" mass="55879">MTLQATPTGTRKRWAGLAVLAAGLSMIVIDGTIVGVSLPAIITDLKLGLPQAQWVNSLYSIVFAALLLTAGRLGDRIGRRRLFITGVLVFVIGSLLAALAQEAVPLISARVIQGIGGALVLPTTLSTVNATFRGKDRATAFGIWGAVISGAAAIGPLLGGWLTSTFSWQWIFLVNVPLGAAVVAGALLTVPETRARITAPGLDVDGLLLSSLGFGFLVFGLIEGSSLGWWTPTAPLTVLGMTWPVTAPVSAAPVSLLAGAGFLTLFILWERHRARIGRSAILDLNLFNTGTFRWGNLTAMVVATGEFGLLFVLPLFLVNVAGLSALGAGVILAAMAAGAFIAGAQARHLSARIGAPNVVTLGLGLEIFGVLLLAVFLRPEASPGLLATLLAIYGLGLGLASAQLTQTTLADIAVERSGQASATQSTVRQVGAALGAAVLGGVLSFSLPRTMALTGVPDPAAKDLILQTRDSAGGLIAALREQGTAGAFGPRGPGIVQELASGFSDATRITLVVCSLFLAIGFAASLRVAAISRTSQNSPPPSDHTD</sequence>
<keyword evidence="7 8" id="KW-0472">Membrane</keyword>
<dbReference type="CDD" id="cd17321">
    <property type="entry name" value="MFS_MMR_MDR_like"/>
    <property type="match status" value="1"/>
</dbReference>
<dbReference type="GO" id="GO:0005886">
    <property type="term" value="C:plasma membrane"/>
    <property type="evidence" value="ECO:0007669"/>
    <property type="project" value="UniProtKB-SubCell"/>
</dbReference>
<dbReference type="InterPro" id="IPR011701">
    <property type="entry name" value="MFS"/>
</dbReference>
<dbReference type="PANTHER" id="PTHR42718">
    <property type="entry name" value="MAJOR FACILITATOR SUPERFAMILY MULTIDRUG TRANSPORTER MFSC"/>
    <property type="match status" value="1"/>
</dbReference>
<evidence type="ECO:0000256" key="4">
    <source>
        <dbReference type="ARBA" id="ARBA00022475"/>
    </source>
</evidence>
<evidence type="ECO:0000313" key="11">
    <source>
        <dbReference type="Proteomes" id="UP000280861"/>
    </source>
</evidence>
<dbReference type="AlphaFoldDB" id="A0A3P5X6F4"/>
<dbReference type="InterPro" id="IPR004638">
    <property type="entry name" value="EmrB-like"/>
</dbReference>
<name>A0A3P5X6F4_9MICC</name>
<dbReference type="OrthoDB" id="7375466at2"/>
<evidence type="ECO:0000256" key="3">
    <source>
        <dbReference type="ARBA" id="ARBA00022448"/>
    </source>
</evidence>
<dbReference type="GO" id="GO:0022857">
    <property type="term" value="F:transmembrane transporter activity"/>
    <property type="evidence" value="ECO:0007669"/>
    <property type="project" value="InterPro"/>
</dbReference>
<feature type="transmembrane region" description="Helical" evidence="8">
    <location>
        <begin position="358"/>
        <end position="377"/>
    </location>
</feature>
<comment type="subcellular location">
    <subcellularLocation>
        <location evidence="1">Cell membrane</location>
        <topology evidence="1">Multi-pass membrane protein</topology>
    </subcellularLocation>
</comment>
<dbReference type="Pfam" id="PF07690">
    <property type="entry name" value="MFS_1"/>
    <property type="match status" value="2"/>
</dbReference>
<dbReference type="Gene3D" id="1.20.1250.20">
    <property type="entry name" value="MFS general substrate transporter like domains"/>
    <property type="match status" value="1"/>
</dbReference>
<feature type="transmembrane region" description="Helical" evidence="8">
    <location>
        <begin position="323"/>
        <end position="346"/>
    </location>
</feature>
<feature type="transmembrane region" description="Helical" evidence="8">
    <location>
        <begin position="82"/>
        <end position="101"/>
    </location>
</feature>
<feature type="transmembrane region" description="Helical" evidence="8">
    <location>
        <begin position="383"/>
        <end position="405"/>
    </location>
</feature>
<feature type="transmembrane region" description="Helical" evidence="8">
    <location>
        <begin position="297"/>
        <end position="317"/>
    </location>
</feature>
<evidence type="ECO:0000313" key="10">
    <source>
        <dbReference type="EMBL" id="VDC23887.1"/>
    </source>
</evidence>
<feature type="transmembrane region" description="Helical" evidence="8">
    <location>
        <begin position="54"/>
        <end position="70"/>
    </location>
</feature>
<keyword evidence="5 8" id="KW-0812">Transmembrane</keyword>
<evidence type="ECO:0000256" key="7">
    <source>
        <dbReference type="ARBA" id="ARBA00023136"/>
    </source>
</evidence>
<keyword evidence="3" id="KW-0813">Transport</keyword>
<proteinExistence type="inferred from homology"/>
<feature type="transmembrane region" description="Helical" evidence="8">
    <location>
        <begin position="14"/>
        <end position="42"/>
    </location>
</feature>
<feature type="transmembrane region" description="Helical" evidence="8">
    <location>
        <begin position="242"/>
        <end position="269"/>
    </location>
</feature>
<evidence type="ECO:0000256" key="1">
    <source>
        <dbReference type="ARBA" id="ARBA00004651"/>
    </source>
</evidence>
<dbReference type="PANTHER" id="PTHR42718:SF9">
    <property type="entry name" value="MAJOR FACILITATOR SUPERFAMILY MULTIDRUG TRANSPORTER MFSC"/>
    <property type="match status" value="1"/>
</dbReference>
<gene>
    <name evidence="10" type="primary">stp_3</name>
    <name evidence="10" type="ORF">PSET11_01329</name>
</gene>
<keyword evidence="4" id="KW-1003">Cell membrane</keyword>
<organism evidence="10 11">
    <name type="scientific">Arthrobacter ulcerisalmonis</name>
    <dbReference type="NCBI Taxonomy" id="2483813"/>
    <lineage>
        <taxon>Bacteria</taxon>
        <taxon>Bacillati</taxon>
        <taxon>Actinomycetota</taxon>
        <taxon>Actinomycetes</taxon>
        <taxon>Micrococcales</taxon>
        <taxon>Micrococcaceae</taxon>
        <taxon>Arthrobacter</taxon>
    </lineage>
</organism>
<keyword evidence="6 8" id="KW-1133">Transmembrane helix</keyword>
<evidence type="ECO:0000259" key="9">
    <source>
        <dbReference type="PROSITE" id="PS50850"/>
    </source>
</evidence>
<reference evidence="10 11" key="1">
    <citation type="submission" date="2018-11" db="EMBL/GenBank/DDBJ databases">
        <authorList>
            <person name="Criscuolo A."/>
        </authorList>
    </citation>
    <scope>NUCLEOTIDE SEQUENCE [LARGE SCALE GENOMIC DNA]</scope>
    <source>
        <strain evidence="10">AT11b</strain>
    </source>
</reference>
<dbReference type="SUPFAM" id="SSF103473">
    <property type="entry name" value="MFS general substrate transporter"/>
    <property type="match status" value="1"/>
</dbReference>
<dbReference type="RefSeq" id="WP_124091284.1">
    <property type="nucleotide sequence ID" value="NZ_CBCRYA010000003.1"/>
</dbReference>
<feature type="domain" description="Major facilitator superfamily (MFS) profile" evidence="9">
    <location>
        <begin position="16"/>
        <end position="533"/>
    </location>
</feature>
<feature type="transmembrane region" description="Helical" evidence="8">
    <location>
        <begin position="107"/>
        <end position="128"/>
    </location>
</feature>
<protein>
    <submittedName>
        <fullName evidence="10">Multidrug resistance protein stp</fullName>
    </submittedName>
</protein>
<dbReference type="EMBL" id="UXAU01000019">
    <property type="protein sequence ID" value="VDC23887.1"/>
    <property type="molecule type" value="Genomic_DNA"/>
</dbReference>
<feature type="transmembrane region" description="Helical" evidence="8">
    <location>
        <begin position="509"/>
        <end position="530"/>
    </location>
</feature>
<feature type="transmembrane region" description="Helical" evidence="8">
    <location>
        <begin position="202"/>
        <end position="222"/>
    </location>
</feature>
<feature type="transmembrane region" description="Helical" evidence="8">
    <location>
        <begin position="168"/>
        <end position="190"/>
    </location>
</feature>